<dbReference type="InterPro" id="IPR007197">
    <property type="entry name" value="rSAM"/>
</dbReference>
<evidence type="ECO:0000256" key="3">
    <source>
        <dbReference type="ARBA" id="ARBA00022723"/>
    </source>
</evidence>
<evidence type="ECO:0000313" key="8">
    <source>
        <dbReference type="Proteomes" id="UP000572722"/>
    </source>
</evidence>
<dbReference type="SFLD" id="SFLDG01067">
    <property type="entry name" value="SPASM/twitch_domain_containing"/>
    <property type="match status" value="1"/>
</dbReference>
<keyword evidence="4" id="KW-0408">Iron</keyword>
<feature type="domain" description="Radical SAM core" evidence="6">
    <location>
        <begin position="92"/>
        <end position="307"/>
    </location>
</feature>
<dbReference type="GO" id="GO:0003824">
    <property type="term" value="F:catalytic activity"/>
    <property type="evidence" value="ECO:0007669"/>
    <property type="project" value="InterPro"/>
</dbReference>
<evidence type="ECO:0000256" key="2">
    <source>
        <dbReference type="ARBA" id="ARBA00022691"/>
    </source>
</evidence>
<dbReference type="PROSITE" id="PS51918">
    <property type="entry name" value="RADICAL_SAM"/>
    <property type="match status" value="1"/>
</dbReference>
<comment type="cofactor">
    <cofactor evidence="1">
        <name>[4Fe-4S] cluster</name>
        <dbReference type="ChEBI" id="CHEBI:49883"/>
    </cofactor>
</comment>
<dbReference type="SFLD" id="SFLDG01386">
    <property type="entry name" value="main_SPASM_domain-containing"/>
    <property type="match status" value="1"/>
</dbReference>
<dbReference type="InterPro" id="IPR023885">
    <property type="entry name" value="4Fe4S-binding_SPASM_dom"/>
</dbReference>
<dbReference type="Pfam" id="PF13186">
    <property type="entry name" value="SPASM"/>
    <property type="match status" value="1"/>
</dbReference>
<dbReference type="AlphaFoldDB" id="A0AAE5GT08"/>
<comment type="caution">
    <text evidence="7">The sequence shown here is derived from an EMBL/GenBank/DDBJ whole genome shotgun (WGS) entry which is preliminary data.</text>
</comment>
<dbReference type="SUPFAM" id="SSF102114">
    <property type="entry name" value="Radical SAM enzymes"/>
    <property type="match status" value="1"/>
</dbReference>
<name>A0AAE5GT08_9VIBR</name>
<dbReference type="SFLD" id="SFLDS00029">
    <property type="entry name" value="Radical_SAM"/>
    <property type="match status" value="1"/>
</dbReference>
<dbReference type="GO" id="GO:0051536">
    <property type="term" value="F:iron-sulfur cluster binding"/>
    <property type="evidence" value="ECO:0007669"/>
    <property type="project" value="UniProtKB-KW"/>
</dbReference>
<keyword evidence="2" id="KW-0949">S-adenosyl-L-methionine</keyword>
<dbReference type="NCBIfam" id="TIGR04085">
    <property type="entry name" value="rSAM_more_4Fe4S"/>
    <property type="match status" value="1"/>
</dbReference>
<gene>
    <name evidence="7" type="ORF">F0237_18195</name>
</gene>
<accession>A0AAE5GT08</accession>
<keyword evidence="5" id="KW-0411">Iron-sulfur</keyword>
<evidence type="ECO:0000259" key="6">
    <source>
        <dbReference type="PROSITE" id="PS51918"/>
    </source>
</evidence>
<dbReference type="GO" id="GO:0046872">
    <property type="term" value="F:metal ion binding"/>
    <property type="evidence" value="ECO:0007669"/>
    <property type="project" value="UniProtKB-KW"/>
</dbReference>
<dbReference type="RefSeq" id="WP_171324270.1">
    <property type="nucleotide sequence ID" value="NZ_VTXO01000008.1"/>
</dbReference>
<dbReference type="Gene3D" id="3.20.20.70">
    <property type="entry name" value="Aldolase class I"/>
    <property type="match status" value="1"/>
</dbReference>
<dbReference type="InterPro" id="IPR013785">
    <property type="entry name" value="Aldolase_TIM"/>
</dbReference>
<dbReference type="EMBL" id="VTXO01000008">
    <property type="protein sequence ID" value="NOI82604.1"/>
    <property type="molecule type" value="Genomic_DNA"/>
</dbReference>
<evidence type="ECO:0000313" key="7">
    <source>
        <dbReference type="EMBL" id="NOI82604.1"/>
    </source>
</evidence>
<dbReference type="InterPro" id="IPR050377">
    <property type="entry name" value="Radical_SAM_PqqE_MftC-like"/>
</dbReference>
<proteinExistence type="predicted"/>
<dbReference type="PANTHER" id="PTHR11228:SF7">
    <property type="entry name" value="PQQA PEPTIDE CYCLASE"/>
    <property type="match status" value="1"/>
</dbReference>
<dbReference type="CDD" id="cd01335">
    <property type="entry name" value="Radical_SAM"/>
    <property type="match status" value="1"/>
</dbReference>
<dbReference type="PANTHER" id="PTHR11228">
    <property type="entry name" value="RADICAL SAM DOMAIN PROTEIN"/>
    <property type="match status" value="1"/>
</dbReference>
<evidence type="ECO:0000256" key="5">
    <source>
        <dbReference type="ARBA" id="ARBA00023014"/>
    </source>
</evidence>
<dbReference type="InterPro" id="IPR058240">
    <property type="entry name" value="rSAM_sf"/>
</dbReference>
<dbReference type="Proteomes" id="UP000572722">
    <property type="component" value="Unassembled WGS sequence"/>
</dbReference>
<organism evidence="7 8">
    <name type="scientific">Vibrio tubiashii</name>
    <dbReference type="NCBI Taxonomy" id="29498"/>
    <lineage>
        <taxon>Bacteria</taxon>
        <taxon>Pseudomonadati</taxon>
        <taxon>Pseudomonadota</taxon>
        <taxon>Gammaproteobacteria</taxon>
        <taxon>Vibrionales</taxon>
        <taxon>Vibrionaceae</taxon>
        <taxon>Vibrio</taxon>
        <taxon>Vibrio oreintalis group</taxon>
    </lineage>
</organism>
<dbReference type="Pfam" id="PF04055">
    <property type="entry name" value="Radical_SAM"/>
    <property type="match status" value="1"/>
</dbReference>
<evidence type="ECO:0000256" key="4">
    <source>
        <dbReference type="ARBA" id="ARBA00023004"/>
    </source>
</evidence>
<protein>
    <submittedName>
        <fullName evidence="7">Radical SAM protein</fullName>
    </submittedName>
</protein>
<keyword evidence="3" id="KW-0479">Metal-binding</keyword>
<sequence>MRVSSNIRILKGAKRFALYNLNKKFVEPISDLQVNILKLLASGKMAKPSDFDVSSRDFWSAVGSLKTLGAFHAGQPKETEIEFKEPKNDFKLSSFEQAWLEITNSCNLSCSHCYSDSSPSVDRSDELDLVSWKEIVQKLANQGVKLITLIGGEPLVRHKLVRELIPYIQYSDKSIQVNVFSNLTMFPADMEFMSVLKEHNVRVGTSLYGIDALSHDNMTKRKGSWKKTTSNIRKLIDSEVDVFAGYYRPPGCELDESEIASFIESLGILDYEILSPSQVGRGSDIEWKITNLENRLPKRKYFEYSDPYKNMQVHNCFADRLSINQAGEVMPCIMARDVSYGNILFSSLEDILSSSNYEKYSLLNKDKIEGCSDCEFKYGCFDCRPDAQGGDKDIYKKPDCGYSPYNDL</sequence>
<reference evidence="7 8" key="1">
    <citation type="submission" date="2019-08" db="EMBL/GenBank/DDBJ databases">
        <title>Draft genome sequencing and comparative genomics of hatchery-associated Vibrios.</title>
        <authorList>
            <person name="Kehlet-Delgado H."/>
            <person name="Mueller R.S."/>
        </authorList>
    </citation>
    <scope>NUCLEOTIDE SEQUENCE [LARGE SCALE GENOMIC DNA]</scope>
    <source>
        <strain evidence="7 8">01-65-5-1</strain>
    </source>
</reference>
<evidence type="ECO:0000256" key="1">
    <source>
        <dbReference type="ARBA" id="ARBA00001966"/>
    </source>
</evidence>